<dbReference type="EMBL" id="JAHIBW010000029">
    <property type="protein sequence ID" value="KAG7296184.1"/>
    <property type="molecule type" value="Genomic_DNA"/>
</dbReference>
<keyword evidence="2" id="KW-1185">Reference proteome</keyword>
<protein>
    <submittedName>
        <fullName evidence="1">Uncharacterized protein</fullName>
    </submittedName>
</protein>
<accession>A0ABQ7PTF4</accession>
<evidence type="ECO:0000313" key="1">
    <source>
        <dbReference type="EMBL" id="KAG7296184.1"/>
    </source>
</evidence>
<sequence length="100" mass="11378">MHYIVVVQLDFLVSSSPTSWKIKGLHPEELTRLKDRLTKLKVMFSTTDDFFEIDMAGVDVLNMLADENYRIIGQSMVIEKSTVGGGIVQVEKTSWTLEKQ</sequence>
<comment type="caution">
    <text evidence="1">The sequence shown here is derived from an EMBL/GenBank/DDBJ whole genome shotgun (WGS) entry which is preliminary data.</text>
</comment>
<proteinExistence type="predicted"/>
<gene>
    <name evidence="1" type="ORF">JYU34_021285</name>
</gene>
<reference evidence="1 2" key="1">
    <citation type="submission" date="2021-06" db="EMBL/GenBank/DDBJ databases">
        <title>A haploid diamondback moth (Plutella xylostella L.) genome assembly resolves 31 chromosomes and identifies a diamide resistance mutation.</title>
        <authorList>
            <person name="Ward C.M."/>
            <person name="Perry K.D."/>
            <person name="Baker G."/>
            <person name="Powis K."/>
            <person name="Heckel D.G."/>
            <person name="Baxter S.W."/>
        </authorList>
    </citation>
    <scope>NUCLEOTIDE SEQUENCE [LARGE SCALE GENOMIC DNA]</scope>
    <source>
        <strain evidence="1 2">LV</strain>
        <tissue evidence="1">Single pupa</tissue>
    </source>
</reference>
<evidence type="ECO:0000313" key="2">
    <source>
        <dbReference type="Proteomes" id="UP000823941"/>
    </source>
</evidence>
<name>A0ABQ7PTF4_PLUXY</name>
<organism evidence="1 2">
    <name type="scientific">Plutella xylostella</name>
    <name type="common">Diamondback moth</name>
    <name type="synonym">Plutella maculipennis</name>
    <dbReference type="NCBI Taxonomy" id="51655"/>
    <lineage>
        <taxon>Eukaryota</taxon>
        <taxon>Metazoa</taxon>
        <taxon>Ecdysozoa</taxon>
        <taxon>Arthropoda</taxon>
        <taxon>Hexapoda</taxon>
        <taxon>Insecta</taxon>
        <taxon>Pterygota</taxon>
        <taxon>Neoptera</taxon>
        <taxon>Endopterygota</taxon>
        <taxon>Lepidoptera</taxon>
        <taxon>Glossata</taxon>
        <taxon>Ditrysia</taxon>
        <taxon>Yponomeutoidea</taxon>
        <taxon>Plutellidae</taxon>
        <taxon>Plutella</taxon>
    </lineage>
</organism>
<dbReference type="Proteomes" id="UP000823941">
    <property type="component" value="Chromosome 29"/>
</dbReference>